<gene>
    <name evidence="1" type="ORF">I4F81_004086</name>
</gene>
<reference evidence="1" key="1">
    <citation type="submission" date="2019-11" db="EMBL/GenBank/DDBJ databases">
        <title>Nori genome reveals adaptations in red seaweeds to the harsh intertidal environment.</title>
        <authorList>
            <person name="Wang D."/>
            <person name="Mao Y."/>
        </authorList>
    </citation>
    <scope>NUCLEOTIDE SEQUENCE</scope>
    <source>
        <tissue evidence="1">Gametophyte</tissue>
    </source>
</reference>
<keyword evidence="2" id="KW-1185">Reference proteome</keyword>
<name>A0ACC3BUE9_PYRYE</name>
<evidence type="ECO:0000313" key="2">
    <source>
        <dbReference type="Proteomes" id="UP000798662"/>
    </source>
</evidence>
<proteinExistence type="predicted"/>
<evidence type="ECO:0000313" key="1">
    <source>
        <dbReference type="EMBL" id="KAK1861502.1"/>
    </source>
</evidence>
<dbReference type="Proteomes" id="UP000798662">
    <property type="component" value="Chromosome 1"/>
</dbReference>
<accession>A0ACC3BUE9</accession>
<protein>
    <submittedName>
        <fullName evidence="1">Uncharacterized protein</fullName>
    </submittedName>
</protein>
<organism evidence="1 2">
    <name type="scientific">Pyropia yezoensis</name>
    <name type="common">Susabi-nori</name>
    <name type="synonym">Porphyra yezoensis</name>
    <dbReference type="NCBI Taxonomy" id="2788"/>
    <lineage>
        <taxon>Eukaryota</taxon>
        <taxon>Rhodophyta</taxon>
        <taxon>Bangiophyceae</taxon>
        <taxon>Bangiales</taxon>
        <taxon>Bangiaceae</taxon>
        <taxon>Pyropia</taxon>
    </lineage>
</organism>
<dbReference type="EMBL" id="CM020618">
    <property type="protein sequence ID" value="KAK1861502.1"/>
    <property type="molecule type" value="Genomic_DNA"/>
</dbReference>
<sequence length="485" mass="50120">MKWRSSPSVVLSRGEPLEDGRPLLAAGKAFPSGVDRSDCIELFDHANATFVRLGGGAIVYAATWYGCPVAAKVVPAAGSCRDDNDVSREWLNNELSFLPRLHHDRIVAYRQYILPRDAGTHVLLMEKLGGGSLQDMCQLAAARRVPIRAHTILGVGLQLCDALTYLHDGGIIHADIEPGNILLSHSPTVSGGAVALLPDAAVKLADFGISLNTRDRRGPVSLGCTPAFLAPECALHTGRGGRAAARSSRSTTRDVYAVGVVLFLLLIPDRGAVHHSSQRVSLGVPDADVRRLAPLWPTERKLRTDPLYATCRHLPVVVSLVQQLLSEDPSHRLSAPWVQRMLPDILHHLRAVEDGRGVAGGQASTTSTDGAGWWPVNAAAGPLLLTNGAWRDAGLPAGGGSPPRALGPPPPARVAGAAAAAAAAVDGGAMAPLAVGPPPGDPTAAGAAGVALLGGAPWAPPPPPAAGAPTRHAMGGWAAGGMAGP</sequence>
<comment type="caution">
    <text evidence="1">The sequence shown here is derived from an EMBL/GenBank/DDBJ whole genome shotgun (WGS) entry which is preliminary data.</text>
</comment>